<keyword evidence="5" id="KW-1185">Reference proteome</keyword>
<dbReference type="EMBL" id="JBDIME010000023">
    <property type="protein sequence ID" value="MEN2792076.1"/>
    <property type="molecule type" value="Genomic_DNA"/>
</dbReference>
<dbReference type="Pfam" id="PF04041">
    <property type="entry name" value="Glyco_hydro_130"/>
    <property type="match status" value="1"/>
</dbReference>
<dbReference type="RefSeq" id="WP_343890143.1">
    <property type="nucleotide sequence ID" value="NZ_BAAAEH010000029.1"/>
</dbReference>
<dbReference type="Proteomes" id="UP001419910">
    <property type="component" value="Unassembled WGS sequence"/>
</dbReference>
<dbReference type="InterPro" id="IPR007184">
    <property type="entry name" value="Mannoside_phosphorylase"/>
</dbReference>
<evidence type="ECO:0000256" key="3">
    <source>
        <dbReference type="ARBA" id="ARBA00024356"/>
    </source>
</evidence>
<name>A0ABU9Y8G3_9SPHN</name>
<dbReference type="InterPro" id="IPR023296">
    <property type="entry name" value="Glyco_hydro_beta-prop_sf"/>
</dbReference>
<dbReference type="SUPFAM" id="SSF75005">
    <property type="entry name" value="Arabinanase/levansucrase/invertase"/>
    <property type="match status" value="1"/>
</dbReference>
<evidence type="ECO:0000256" key="1">
    <source>
        <dbReference type="ARBA" id="ARBA00022676"/>
    </source>
</evidence>
<organism evidence="4 5">
    <name type="scientific">Sphingomonas oligophenolica</name>
    <dbReference type="NCBI Taxonomy" id="301154"/>
    <lineage>
        <taxon>Bacteria</taxon>
        <taxon>Pseudomonadati</taxon>
        <taxon>Pseudomonadota</taxon>
        <taxon>Alphaproteobacteria</taxon>
        <taxon>Sphingomonadales</taxon>
        <taxon>Sphingomonadaceae</taxon>
        <taxon>Sphingomonas</taxon>
    </lineage>
</organism>
<comment type="caution">
    <text evidence="4">The sequence shown here is derived from an EMBL/GenBank/DDBJ whole genome shotgun (WGS) entry which is preliminary data.</text>
</comment>
<dbReference type="CDD" id="cd18613">
    <property type="entry name" value="GH130"/>
    <property type="match status" value="1"/>
</dbReference>
<evidence type="ECO:0000256" key="2">
    <source>
        <dbReference type="ARBA" id="ARBA00022679"/>
    </source>
</evidence>
<dbReference type="Gene3D" id="2.115.10.20">
    <property type="entry name" value="Glycosyl hydrolase domain, family 43"/>
    <property type="match status" value="1"/>
</dbReference>
<comment type="similarity">
    <text evidence="3">Belongs to the glycosyl hydrolase 130 family.</text>
</comment>
<keyword evidence="1" id="KW-0328">Glycosyltransferase</keyword>
<evidence type="ECO:0000313" key="4">
    <source>
        <dbReference type="EMBL" id="MEN2792076.1"/>
    </source>
</evidence>
<dbReference type="GO" id="GO:0016787">
    <property type="term" value="F:hydrolase activity"/>
    <property type="evidence" value="ECO:0007669"/>
    <property type="project" value="UniProtKB-KW"/>
</dbReference>
<sequence length="412" mass="45534">MLRPFVPAENGFASKEAASSRVEHILDRVLALSNAELKAELDRVLTALADRHRDVARILERRFYDMADRFVAGRAVSADQALLVGSYFAEEYSFEAAALFNPSIVPHPDQSGIAPGAVRFVLSLRGTGEGAVSSITFRTGTFSADGALTIAPPSRWAVSPQIEKIPGGAPDDPGVRLFYGEHEDLSQVVIFPVTFRQRHGIEDLRLVRFTDDNGHVTYLGTYTAFSGEAIRQELLRTSDFVTFELNALRGTRSATKGMALFPRRIDGHFAMLGRHDHENIWLLKSSDLYNWDSGSIIITPRWPWEFMQMGNCGSPIEIDEGWLFITHGVGPIRNYCLGACLLDKRDPAKVIARSRQPLFRPGPEMRDGSVPNVTYSCGALVVGRTLLLPYGVADSFTAFASVALDQLLRTME</sequence>
<keyword evidence="2" id="KW-0808">Transferase</keyword>
<reference evidence="4 5" key="1">
    <citation type="submission" date="2024-05" db="EMBL/GenBank/DDBJ databases">
        <authorList>
            <person name="Liu Q."/>
            <person name="Xin Y.-H."/>
        </authorList>
    </citation>
    <scope>NUCLEOTIDE SEQUENCE [LARGE SCALE GENOMIC DNA]</scope>
    <source>
        <strain evidence="4 5">CGMCC 1.10181</strain>
    </source>
</reference>
<accession>A0ABU9Y8G3</accession>
<protein>
    <submittedName>
        <fullName evidence="4">Glycoside hydrolase family 130 protein</fullName>
    </submittedName>
</protein>
<dbReference type="PANTHER" id="PTHR34106:SF4">
    <property type="entry name" value="BLL5143 PROTEIN"/>
    <property type="match status" value="1"/>
</dbReference>
<evidence type="ECO:0000313" key="5">
    <source>
        <dbReference type="Proteomes" id="UP001419910"/>
    </source>
</evidence>
<proteinExistence type="inferred from homology"/>
<keyword evidence="4" id="KW-0378">Hydrolase</keyword>
<dbReference type="PANTHER" id="PTHR34106">
    <property type="entry name" value="GLYCOSIDASE"/>
    <property type="match status" value="1"/>
</dbReference>
<gene>
    <name evidence="4" type="ORF">ABC974_20775</name>
</gene>